<dbReference type="PANTHER" id="PTHR46229:SF4">
    <property type="entry name" value="ACID STRESS PROTEIN IBAG"/>
    <property type="match status" value="1"/>
</dbReference>
<dbReference type="RefSeq" id="WP_183409748.1">
    <property type="nucleotide sequence ID" value="NZ_JACHWY010000001.1"/>
</dbReference>
<dbReference type="Proteomes" id="UP000537130">
    <property type="component" value="Unassembled WGS sequence"/>
</dbReference>
<dbReference type="Gene3D" id="3.30.300.90">
    <property type="entry name" value="BolA-like"/>
    <property type="match status" value="1"/>
</dbReference>
<comment type="caution">
    <text evidence="3">The sequence shown here is derived from an EMBL/GenBank/DDBJ whole genome shotgun (WGS) entry which is preliminary data.</text>
</comment>
<dbReference type="Pfam" id="PF01722">
    <property type="entry name" value="BolA"/>
    <property type="match status" value="1"/>
</dbReference>
<sequence>MLIDAIKSRLSSEFPGCDIDAQADGNHCHVRIVGEVFEGLRSVKRQQMVYAALNEWIADGSVHAVHMNLQTPAEAQA</sequence>
<dbReference type="InterPro" id="IPR002634">
    <property type="entry name" value="BolA"/>
</dbReference>
<evidence type="ECO:0000256" key="1">
    <source>
        <dbReference type="ARBA" id="ARBA00005578"/>
    </source>
</evidence>
<reference evidence="3 4" key="1">
    <citation type="submission" date="2020-08" db="EMBL/GenBank/DDBJ databases">
        <title>Genomic Encyclopedia of Type Strains, Phase III (KMG-III): the genomes of soil and plant-associated and newly described type strains.</title>
        <authorList>
            <person name="Whitman W."/>
        </authorList>
    </citation>
    <scope>NUCLEOTIDE SEQUENCE [LARGE SCALE GENOMIC DNA]</scope>
    <source>
        <strain evidence="3 4">CECT 8654</strain>
    </source>
</reference>
<organism evidence="3 4">
    <name type="scientific">Litorivivens lipolytica</name>
    <dbReference type="NCBI Taxonomy" id="1524264"/>
    <lineage>
        <taxon>Bacteria</taxon>
        <taxon>Pseudomonadati</taxon>
        <taxon>Pseudomonadota</taxon>
        <taxon>Gammaproteobacteria</taxon>
        <taxon>Litorivivens</taxon>
    </lineage>
</organism>
<keyword evidence="4" id="KW-1185">Reference proteome</keyword>
<gene>
    <name evidence="3" type="ORF">FHR99_001342</name>
</gene>
<dbReference type="InterPro" id="IPR036065">
    <property type="entry name" value="BolA-like_sf"/>
</dbReference>
<dbReference type="InterPro" id="IPR050961">
    <property type="entry name" value="BolA/IbaG_stress_morph_reg"/>
</dbReference>
<evidence type="ECO:0000256" key="2">
    <source>
        <dbReference type="RuleBase" id="RU003860"/>
    </source>
</evidence>
<comment type="similarity">
    <text evidence="1 2">Belongs to the BolA/IbaG family.</text>
</comment>
<proteinExistence type="inferred from homology"/>
<dbReference type="PANTHER" id="PTHR46229">
    <property type="entry name" value="BOLA TRANSCRIPTION REGULATOR"/>
    <property type="match status" value="1"/>
</dbReference>
<evidence type="ECO:0000313" key="4">
    <source>
        <dbReference type="Proteomes" id="UP000537130"/>
    </source>
</evidence>
<name>A0A7W4W439_9GAMM</name>
<accession>A0A7W4W439</accession>
<dbReference type="SUPFAM" id="SSF82657">
    <property type="entry name" value="BolA-like"/>
    <property type="match status" value="1"/>
</dbReference>
<protein>
    <submittedName>
        <fullName evidence="3">Acid stress-induced BolA-like protein IbaG/YrbA</fullName>
    </submittedName>
</protein>
<dbReference type="PIRSF" id="PIRSF003113">
    <property type="entry name" value="BolA"/>
    <property type="match status" value="1"/>
</dbReference>
<dbReference type="AlphaFoldDB" id="A0A7W4W439"/>
<dbReference type="EMBL" id="JACHWY010000001">
    <property type="protein sequence ID" value="MBB3047106.1"/>
    <property type="molecule type" value="Genomic_DNA"/>
</dbReference>
<evidence type="ECO:0000313" key="3">
    <source>
        <dbReference type="EMBL" id="MBB3047106.1"/>
    </source>
</evidence>